<dbReference type="EMBL" id="GG662738">
    <property type="protein sequence ID" value="EWS75087.1"/>
    <property type="molecule type" value="Genomic_DNA"/>
</dbReference>
<keyword evidence="1 2" id="KW-0812">Transmembrane</keyword>
<gene>
    <name evidence="2" type="ORF">TTHERM_000452019</name>
</gene>
<dbReference type="Proteomes" id="UP000009168">
    <property type="component" value="Unassembled WGS sequence"/>
</dbReference>
<feature type="transmembrane region" description="Helical" evidence="1">
    <location>
        <begin position="166"/>
        <end position="182"/>
    </location>
</feature>
<evidence type="ECO:0000256" key="1">
    <source>
        <dbReference type="SAM" id="Phobius"/>
    </source>
</evidence>
<dbReference type="GeneID" id="24439054"/>
<proteinExistence type="predicted"/>
<dbReference type="KEGG" id="tet:TTHERM_000452019"/>
<dbReference type="RefSeq" id="XP_012652400.1">
    <property type="nucleotide sequence ID" value="XM_012796946.1"/>
</dbReference>
<name>W7XCC7_TETTS</name>
<dbReference type="AlphaFoldDB" id="W7XCC7"/>
<keyword evidence="1" id="KW-1133">Transmembrane helix</keyword>
<keyword evidence="1" id="KW-0472">Membrane</keyword>
<evidence type="ECO:0000313" key="3">
    <source>
        <dbReference type="Proteomes" id="UP000009168"/>
    </source>
</evidence>
<keyword evidence="3" id="KW-1185">Reference proteome</keyword>
<evidence type="ECO:0000313" key="2">
    <source>
        <dbReference type="EMBL" id="EWS75087.1"/>
    </source>
</evidence>
<accession>W7XCC7</accession>
<protein>
    <submittedName>
        <fullName evidence="2">Transmembrane protein, putative</fullName>
    </submittedName>
</protein>
<sequence>MRSQKLLVKYLQNSFQNQIKYQKFTQRHNQLRGFNTLGFNQFNKFQFCSQQNGQTQTVDNASQEQQQQQYQKPKSKYQMELEKRYPKEKIQEVQEALKNSKLNLYEYLLKVNNQSSENYEYKSDILIKNNIDHTLLKGQPKQIIFLTTLWSGVGYLASLASPYLSIIPMVFGIGGFISFYSSRRLVNKTIERIEFVPNEIEKIRIYLLKKNEPILCRIDNIEVIDVNENIEHPYLSDKVFRDSMQGISLQKDISVTLNAEDLTGQQFNALNLCIFGNKELTQVSSYNLLQTVLEGDIIRLNKFKVNKKETVSDDFIEKMLSEKSNQALLEKKKQEQEQVNLIDQQIQQEISKFSKKKN</sequence>
<organism evidence="2 3">
    <name type="scientific">Tetrahymena thermophila (strain SB210)</name>
    <dbReference type="NCBI Taxonomy" id="312017"/>
    <lineage>
        <taxon>Eukaryota</taxon>
        <taxon>Sar</taxon>
        <taxon>Alveolata</taxon>
        <taxon>Ciliophora</taxon>
        <taxon>Intramacronucleata</taxon>
        <taxon>Oligohymenophorea</taxon>
        <taxon>Hymenostomatida</taxon>
        <taxon>Tetrahymenina</taxon>
        <taxon>Tetrahymenidae</taxon>
        <taxon>Tetrahymena</taxon>
    </lineage>
</organism>
<reference evidence="3" key="1">
    <citation type="journal article" date="2006" name="PLoS Biol.">
        <title>Macronuclear genome sequence of the ciliate Tetrahymena thermophila, a model eukaryote.</title>
        <authorList>
            <person name="Eisen J.A."/>
            <person name="Coyne R.S."/>
            <person name="Wu M."/>
            <person name="Wu D."/>
            <person name="Thiagarajan M."/>
            <person name="Wortman J.R."/>
            <person name="Badger J.H."/>
            <person name="Ren Q."/>
            <person name="Amedeo P."/>
            <person name="Jones K.M."/>
            <person name="Tallon L.J."/>
            <person name="Delcher A.L."/>
            <person name="Salzberg S.L."/>
            <person name="Silva J.C."/>
            <person name="Haas B.J."/>
            <person name="Majoros W.H."/>
            <person name="Farzad M."/>
            <person name="Carlton J.M."/>
            <person name="Smith R.K. Jr."/>
            <person name="Garg J."/>
            <person name="Pearlman R.E."/>
            <person name="Karrer K.M."/>
            <person name="Sun L."/>
            <person name="Manning G."/>
            <person name="Elde N.C."/>
            <person name="Turkewitz A.P."/>
            <person name="Asai D.J."/>
            <person name="Wilkes D.E."/>
            <person name="Wang Y."/>
            <person name="Cai H."/>
            <person name="Collins K."/>
            <person name="Stewart B.A."/>
            <person name="Lee S.R."/>
            <person name="Wilamowska K."/>
            <person name="Weinberg Z."/>
            <person name="Ruzzo W.L."/>
            <person name="Wloga D."/>
            <person name="Gaertig J."/>
            <person name="Frankel J."/>
            <person name="Tsao C.-C."/>
            <person name="Gorovsky M.A."/>
            <person name="Keeling P.J."/>
            <person name="Waller R.F."/>
            <person name="Patron N.J."/>
            <person name="Cherry J.M."/>
            <person name="Stover N.A."/>
            <person name="Krieger C.J."/>
            <person name="del Toro C."/>
            <person name="Ryder H.F."/>
            <person name="Williamson S.C."/>
            <person name="Barbeau R.A."/>
            <person name="Hamilton E.P."/>
            <person name="Orias E."/>
        </authorList>
    </citation>
    <scope>NUCLEOTIDE SEQUENCE [LARGE SCALE GENOMIC DNA]</scope>
    <source>
        <strain evidence="3">SB210</strain>
    </source>
</reference>
<dbReference type="InParanoid" id="W7XCC7"/>